<dbReference type="Gene3D" id="1.10.12.10">
    <property type="entry name" value="Lyase 2-enoyl-coa Hydratase, Chain A, domain 2"/>
    <property type="match status" value="1"/>
</dbReference>
<accession>A0A6C1KKB6</accession>
<dbReference type="Gene3D" id="3.90.226.10">
    <property type="entry name" value="2-enoyl-CoA Hydratase, Chain A, domain 1"/>
    <property type="match status" value="1"/>
</dbReference>
<dbReference type="CDD" id="cd06558">
    <property type="entry name" value="crotonase-like"/>
    <property type="match status" value="1"/>
</dbReference>
<gene>
    <name evidence="2" type="ORF">FBQ73_01555</name>
</gene>
<evidence type="ECO:0000313" key="3">
    <source>
        <dbReference type="Proteomes" id="UP000305131"/>
    </source>
</evidence>
<dbReference type="GeneID" id="95772145"/>
<dbReference type="GO" id="GO:0016853">
    <property type="term" value="F:isomerase activity"/>
    <property type="evidence" value="ECO:0007669"/>
    <property type="project" value="UniProtKB-KW"/>
</dbReference>
<dbReference type="Proteomes" id="UP000305131">
    <property type="component" value="Unassembled WGS sequence"/>
</dbReference>
<sequence length="266" mass="27895">METVLVDRRAGWMVLTLNRPARLNAFNEEMHLALRRALEEAAGDAACRAVLLTGAGRAFCAGQDLAERVQTGGAPDLGASLDRLYNPLVRQLRALDKPVVCAVNGVAAGAGANIALACDIVLAARSATFIQAFSNIGLIPDSGGTFFLPRLIGDARARALALLGLPLDAATAAQWGLIWAVAEDEALAGEAEAITARLAARATHALGLVKQALNASPGNTLDQQLDLERDLQRLAGYAPDYAEGVRAFTQKRPPVFGGQPGRVPEA</sequence>
<dbReference type="GO" id="GO:0010124">
    <property type="term" value="P:phenylacetate catabolic process"/>
    <property type="evidence" value="ECO:0007669"/>
    <property type="project" value="InterPro"/>
</dbReference>
<dbReference type="InterPro" id="IPR001753">
    <property type="entry name" value="Enoyl-CoA_hydra/iso"/>
</dbReference>
<dbReference type="PANTHER" id="PTHR43459">
    <property type="entry name" value="ENOYL-COA HYDRATASE"/>
    <property type="match status" value="1"/>
</dbReference>
<name>A0A6C1KKB6_XANAU</name>
<dbReference type="NCBIfam" id="TIGR02280">
    <property type="entry name" value="PaaB1"/>
    <property type="match status" value="1"/>
</dbReference>
<protein>
    <submittedName>
        <fullName evidence="2">2-(1,2-epoxy-1,2-dihydrophenyl)acetyl-CoA isomerase</fullName>
        <ecNumber evidence="2">5.3.3.18</ecNumber>
    </submittedName>
</protein>
<dbReference type="OrthoDB" id="9781757at2"/>
<dbReference type="SUPFAM" id="SSF52096">
    <property type="entry name" value="ClpP/crotonase"/>
    <property type="match status" value="1"/>
</dbReference>
<dbReference type="PANTHER" id="PTHR43459:SF1">
    <property type="entry name" value="EG:BACN32G11.4 PROTEIN"/>
    <property type="match status" value="1"/>
</dbReference>
<comment type="caution">
    <text evidence="2">The sequence shown here is derived from an EMBL/GenBank/DDBJ whole genome shotgun (WGS) entry which is preliminary data.</text>
</comment>
<keyword evidence="2" id="KW-0413">Isomerase</keyword>
<dbReference type="EC" id="5.3.3.18" evidence="2"/>
<dbReference type="RefSeq" id="WP_138397763.1">
    <property type="nucleotide sequence ID" value="NZ_JBAFVI010000009.1"/>
</dbReference>
<dbReference type="AlphaFoldDB" id="A0A6C1KKB6"/>
<dbReference type="InterPro" id="IPR011968">
    <property type="entry name" value="PaaB1"/>
</dbReference>
<dbReference type="InterPro" id="IPR029045">
    <property type="entry name" value="ClpP/crotonase-like_dom_sf"/>
</dbReference>
<dbReference type="InterPro" id="IPR014748">
    <property type="entry name" value="Enoyl-CoA_hydra_C"/>
</dbReference>
<organism evidence="2 3">
    <name type="scientific">Xanthobacter autotrophicus</name>
    <dbReference type="NCBI Taxonomy" id="280"/>
    <lineage>
        <taxon>Bacteria</taxon>
        <taxon>Pseudomonadati</taxon>
        <taxon>Pseudomonadota</taxon>
        <taxon>Alphaproteobacteria</taxon>
        <taxon>Hyphomicrobiales</taxon>
        <taxon>Xanthobacteraceae</taxon>
        <taxon>Xanthobacter</taxon>
    </lineage>
</organism>
<comment type="similarity">
    <text evidence="1">Belongs to the enoyl-CoA hydratase/isomerase family.</text>
</comment>
<evidence type="ECO:0000256" key="1">
    <source>
        <dbReference type="ARBA" id="ARBA00005254"/>
    </source>
</evidence>
<reference evidence="2 3" key="1">
    <citation type="submission" date="2019-05" db="EMBL/GenBank/DDBJ databases">
        <authorList>
            <person name="Zhou X."/>
        </authorList>
    </citation>
    <scope>NUCLEOTIDE SEQUENCE [LARGE SCALE GENOMIC DNA]</scope>
    <source>
        <strain evidence="2 3">DSM 432</strain>
    </source>
</reference>
<evidence type="ECO:0000313" key="2">
    <source>
        <dbReference type="EMBL" id="TLX44762.1"/>
    </source>
</evidence>
<dbReference type="EMBL" id="VAUP01000004">
    <property type="protein sequence ID" value="TLX44762.1"/>
    <property type="molecule type" value="Genomic_DNA"/>
</dbReference>
<proteinExistence type="inferred from homology"/>
<dbReference type="Pfam" id="PF00378">
    <property type="entry name" value="ECH_1"/>
    <property type="match status" value="1"/>
</dbReference>